<dbReference type="SMART" id="SM00355">
    <property type="entry name" value="ZnF_C2H2"/>
    <property type="match status" value="3"/>
</dbReference>
<dbReference type="GO" id="GO:0008270">
    <property type="term" value="F:zinc ion binding"/>
    <property type="evidence" value="ECO:0007669"/>
    <property type="project" value="UniProtKB-KW"/>
</dbReference>
<dbReference type="OrthoDB" id="6077919at2759"/>
<dbReference type="FunFam" id="3.30.160.60:FF:000072">
    <property type="entry name" value="zinc finger protein 143 isoform X1"/>
    <property type="match status" value="1"/>
</dbReference>
<evidence type="ECO:0000259" key="6">
    <source>
        <dbReference type="PROSITE" id="PS50157"/>
    </source>
</evidence>
<dbReference type="PROSITE" id="PS50157">
    <property type="entry name" value="ZINC_FINGER_C2H2_2"/>
    <property type="match status" value="3"/>
</dbReference>
<feature type="domain" description="C2H2-type" evidence="6">
    <location>
        <begin position="67"/>
        <end position="91"/>
    </location>
</feature>
<accession>A0A1R2BV02</accession>
<evidence type="ECO:0000256" key="4">
    <source>
        <dbReference type="ARBA" id="ARBA00022833"/>
    </source>
</evidence>
<feature type="domain" description="C2H2-type" evidence="6">
    <location>
        <begin position="39"/>
        <end position="66"/>
    </location>
</feature>
<feature type="domain" description="C2H2-type" evidence="6">
    <location>
        <begin position="8"/>
        <end position="38"/>
    </location>
</feature>
<keyword evidence="3 5" id="KW-0863">Zinc-finger</keyword>
<keyword evidence="2" id="KW-0677">Repeat</keyword>
<evidence type="ECO:0000313" key="7">
    <source>
        <dbReference type="EMBL" id="OMJ80633.1"/>
    </source>
</evidence>
<organism evidence="7 8">
    <name type="scientific">Stentor coeruleus</name>
    <dbReference type="NCBI Taxonomy" id="5963"/>
    <lineage>
        <taxon>Eukaryota</taxon>
        <taxon>Sar</taxon>
        <taxon>Alveolata</taxon>
        <taxon>Ciliophora</taxon>
        <taxon>Postciliodesmatophora</taxon>
        <taxon>Heterotrichea</taxon>
        <taxon>Heterotrichida</taxon>
        <taxon>Stentoridae</taxon>
        <taxon>Stentor</taxon>
    </lineage>
</organism>
<evidence type="ECO:0000256" key="2">
    <source>
        <dbReference type="ARBA" id="ARBA00022737"/>
    </source>
</evidence>
<dbReference type="SUPFAM" id="SSF57667">
    <property type="entry name" value="beta-beta-alpha zinc fingers"/>
    <property type="match status" value="2"/>
</dbReference>
<gene>
    <name evidence="7" type="ORF">SteCoe_19064</name>
</gene>
<proteinExistence type="predicted"/>
<dbReference type="Proteomes" id="UP000187209">
    <property type="component" value="Unassembled WGS sequence"/>
</dbReference>
<dbReference type="GO" id="GO:0005634">
    <property type="term" value="C:nucleus"/>
    <property type="evidence" value="ECO:0007669"/>
    <property type="project" value="UniProtKB-ARBA"/>
</dbReference>
<protein>
    <recommendedName>
        <fullName evidence="6">C2H2-type domain-containing protein</fullName>
    </recommendedName>
</protein>
<dbReference type="PANTHER" id="PTHR19818:SF139">
    <property type="entry name" value="PAIR-RULE PROTEIN ODD-PAIRED"/>
    <property type="match status" value="1"/>
</dbReference>
<reference evidence="7 8" key="1">
    <citation type="submission" date="2016-11" db="EMBL/GenBank/DDBJ databases">
        <title>The macronuclear genome of Stentor coeruleus: a giant cell with tiny introns.</title>
        <authorList>
            <person name="Slabodnick M."/>
            <person name="Ruby J.G."/>
            <person name="Reiff S.B."/>
            <person name="Swart E.C."/>
            <person name="Gosai S."/>
            <person name="Prabakaran S."/>
            <person name="Witkowska E."/>
            <person name="Larue G.E."/>
            <person name="Fisher S."/>
            <person name="Freeman R.M."/>
            <person name="Gunawardena J."/>
            <person name="Chu W."/>
            <person name="Stover N.A."/>
            <person name="Gregory B.D."/>
            <person name="Nowacki M."/>
            <person name="Derisi J."/>
            <person name="Roy S.W."/>
            <person name="Marshall W.F."/>
            <person name="Sood P."/>
        </authorList>
    </citation>
    <scope>NUCLEOTIDE SEQUENCE [LARGE SCALE GENOMIC DNA]</scope>
    <source>
        <strain evidence="7">WM001</strain>
    </source>
</reference>
<dbReference type="Pfam" id="PF00096">
    <property type="entry name" value="zf-C2H2"/>
    <property type="match status" value="2"/>
</dbReference>
<dbReference type="GO" id="GO:0000978">
    <property type="term" value="F:RNA polymerase II cis-regulatory region sequence-specific DNA binding"/>
    <property type="evidence" value="ECO:0007669"/>
    <property type="project" value="TreeGrafter"/>
</dbReference>
<dbReference type="Gene3D" id="3.30.160.60">
    <property type="entry name" value="Classic Zinc Finger"/>
    <property type="match status" value="3"/>
</dbReference>
<comment type="caution">
    <text evidence="7">The sequence shown here is derived from an EMBL/GenBank/DDBJ whole genome shotgun (WGS) entry which is preliminary data.</text>
</comment>
<dbReference type="GO" id="GO:0045944">
    <property type="term" value="P:positive regulation of transcription by RNA polymerase II"/>
    <property type="evidence" value="ECO:0007669"/>
    <property type="project" value="UniProtKB-ARBA"/>
</dbReference>
<evidence type="ECO:0000256" key="1">
    <source>
        <dbReference type="ARBA" id="ARBA00022723"/>
    </source>
</evidence>
<sequence>MSIKISQFPCKYSSCDKSYSSKYNLRRHIESSHSKVKRFRCRICGKYLSSKQNLQEHLYTHTQVKPYVCQEPHCGKTFRQSSQLSNHKKLHQELNLMVRQQNELKDFKLTQYYKQFTKELIEYPCNLAQEIVFLPGLSGPQIFICLPRLAQLKLD</sequence>
<dbReference type="InterPro" id="IPR036236">
    <property type="entry name" value="Znf_C2H2_sf"/>
</dbReference>
<dbReference type="Pfam" id="PF13894">
    <property type="entry name" value="zf-C2H2_4"/>
    <property type="match status" value="1"/>
</dbReference>
<dbReference type="EMBL" id="MPUH01000415">
    <property type="protein sequence ID" value="OMJ80633.1"/>
    <property type="molecule type" value="Genomic_DNA"/>
</dbReference>
<evidence type="ECO:0000256" key="5">
    <source>
        <dbReference type="PROSITE-ProRule" id="PRU00042"/>
    </source>
</evidence>
<evidence type="ECO:0000313" key="8">
    <source>
        <dbReference type="Proteomes" id="UP000187209"/>
    </source>
</evidence>
<evidence type="ECO:0000256" key="3">
    <source>
        <dbReference type="ARBA" id="ARBA00022771"/>
    </source>
</evidence>
<dbReference type="InterPro" id="IPR013087">
    <property type="entry name" value="Znf_C2H2_type"/>
</dbReference>
<keyword evidence="8" id="KW-1185">Reference proteome</keyword>
<dbReference type="PROSITE" id="PS00028">
    <property type="entry name" value="ZINC_FINGER_C2H2_1"/>
    <property type="match status" value="3"/>
</dbReference>
<keyword evidence="1" id="KW-0479">Metal-binding</keyword>
<dbReference type="PANTHER" id="PTHR19818">
    <property type="entry name" value="ZINC FINGER PROTEIN ZIC AND GLI"/>
    <property type="match status" value="1"/>
</dbReference>
<dbReference type="GO" id="GO:0000981">
    <property type="term" value="F:DNA-binding transcription factor activity, RNA polymerase II-specific"/>
    <property type="evidence" value="ECO:0007669"/>
    <property type="project" value="TreeGrafter"/>
</dbReference>
<dbReference type="AlphaFoldDB" id="A0A1R2BV02"/>
<name>A0A1R2BV02_9CILI</name>
<dbReference type="InterPro" id="IPR050329">
    <property type="entry name" value="GLI_C2H2-zinc-finger"/>
</dbReference>
<keyword evidence="4" id="KW-0862">Zinc</keyword>